<sequence>HSQAYPLMYSGPQQPGPSSLPPSAPGWDHAALFQQAYSQHGLPQQSANWILDSGAATHVTGNAGNLSSFRPFSKHNSSSIIVGNGDRLPITGIGSTSLPPTNLSLHDVVVCHSIVKDLISVRKLSCDNNVSVEFNPYGFSVKDFPTRSHIMTSSSPGPLYPFYGKHSIGGTAFFTTSGDLWHKRLGHPGKTSLASISQDFLPDCNNAARSPCTA</sequence>
<reference evidence="4" key="5">
    <citation type="journal article" date="2021" name="G3 (Bethesda)">
        <title>Aegilops tauschii genome assembly Aet v5.0 features greater sequence contiguity and improved annotation.</title>
        <authorList>
            <person name="Wang L."/>
            <person name="Zhu T."/>
            <person name="Rodriguez J.C."/>
            <person name="Deal K.R."/>
            <person name="Dubcovsky J."/>
            <person name="McGuire P.E."/>
            <person name="Lux T."/>
            <person name="Spannagl M."/>
            <person name="Mayer K.F.X."/>
            <person name="Baldrich P."/>
            <person name="Meyers B.C."/>
            <person name="Huo N."/>
            <person name="Gu Y.Q."/>
            <person name="Zhou H."/>
            <person name="Devos K.M."/>
            <person name="Bennetzen J.L."/>
            <person name="Unver T."/>
            <person name="Budak H."/>
            <person name="Gulick P.J."/>
            <person name="Galiba G."/>
            <person name="Kalapos B."/>
            <person name="Nelson D.R."/>
            <person name="Li P."/>
            <person name="You F.M."/>
            <person name="Luo M.C."/>
            <person name="Dvorak J."/>
        </authorList>
    </citation>
    <scope>NUCLEOTIDE SEQUENCE [LARGE SCALE GENOMIC DNA]</scope>
    <source>
        <strain evidence="4">cv. AL8/78</strain>
    </source>
</reference>
<dbReference type="Pfam" id="PF13976">
    <property type="entry name" value="gag_pre-integrs"/>
    <property type="match status" value="1"/>
</dbReference>
<name>A0A453JUG3_AEGTS</name>
<evidence type="ECO:0000256" key="1">
    <source>
        <dbReference type="SAM" id="MobiDB-lite"/>
    </source>
</evidence>
<dbReference type="STRING" id="200361.A0A453JUG3"/>
<reference evidence="5" key="1">
    <citation type="journal article" date="2014" name="Science">
        <title>Ancient hybridizations among the ancestral genomes of bread wheat.</title>
        <authorList>
            <consortium name="International Wheat Genome Sequencing Consortium,"/>
            <person name="Marcussen T."/>
            <person name="Sandve S.R."/>
            <person name="Heier L."/>
            <person name="Spannagl M."/>
            <person name="Pfeifer M."/>
            <person name="Jakobsen K.S."/>
            <person name="Wulff B.B."/>
            <person name="Steuernagel B."/>
            <person name="Mayer K.F."/>
            <person name="Olsen O.A."/>
        </authorList>
    </citation>
    <scope>NUCLEOTIDE SEQUENCE [LARGE SCALE GENOMIC DNA]</scope>
    <source>
        <strain evidence="5">cv. AL8/78</strain>
    </source>
</reference>
<keyword evidence="5" id="KW-1185">Reference proteome</keyword>
<protein>
    <submittedName>
        <fullName evidence="4">Uncharacterized protein</fullName>
    </submittedName>
</protein>
<reference evidence="4" key="4">
    <citation type="submission" date="2019-03" db="UniProtKB">
        <authorList>
            <consortium name="EnsemblPlants"/>
        </authorList>
    </citation>
    <scope>IDENTIFICATION</scope>
</reference>
<evidence type="ECO:0000259" key="2">
    <source>
        <dbReference type="Pfam" id="PF13976"/>
    </source>
</evidence>
<reference evidence="4" key="3">
    <citation type="journal article" date="2017" name="Nature">
        <title>Genome sequence of the progenitor of the wheat D genome Aegilops tauschii.</title>
        <authorList>
            <person name="Luo M.C."/>
            <person name="Gu Y.Q."/>
            <person name="Puiu D."/>
            <person name="Wang H."/>
            <person name="Twardziok S.O."/>
            <person name="Deal K.R."/>
            <person name="Huo N."/>
            <person name="Zhu T."/>
            <person name="Wang L."/>
            <person name="Wang Y."/>
            <person name="McGuire P.E."/>
            <person name="Liu S."/>
            <person name="Long H."/>
            <person name="Ramasamy R.K."/>
            <person name="Rodriguez J.C."/>
            <person name="Van S.L."/>
            <person name="Yuan L."/>
            <person name="Wang Z."/>
            <person name="Xia Z."/>
            <person name="Xiao L."/>
            <person name="Anderson O.D."/>
            <person name="Ouyang S."/>
            <person name="Liang Y."/>
            <person name="Zimin A.V."/>
            <person name="Pertea G."/>
            <person name="Qi P."/>
            <person name="Bennetzen J.L."/>
            <person name="Dai X."/>
            <person name="Dawson M.W."/>
            <person name="Muller H.G."/>
            <person name="Kugler K."/>
            <person name="Rivarola-Duarte L."/>
            <person name="Spannagl M."/>
            <person name="Mayer K.F.X."/>
            <person name="Lu F.H."/>
            <person name="Bevan M.W."/>
            <person name="Leroy P."/>
            <person name="Li P."/>
            <person name="You F.M."/>
            <person name="Sun Q."/>
            <person name="Liu Z."/>
            <person name="Lyons E."/>
            <person name="Wicker T."/>
            <person name="Salzberg S.L."/>
            <person name="Devos K.M."/>
            <person name="Dvorak J."/>
        </authorList>
    </citation>
    <scope>NUCLEOTIDE SEQUENCE [LARGE SCALE GENOMIC DNA]</scope>
    <source>
        <strain evidence="4">cv. AL8/78</strain>
    </source>
</reference>
<dbReference type="AlphaFoldDB" id="A0A453JUG3"/>
<evidence type="ECO:0000313" key="4">
    <source>
        <dbReference type="EnsemblPlants" id="AET5Gv20196300.1"/>
    </source>
</evidence>
<reference evidence="5" key="2">
    <citation type="journal article" date="2017" name="Nat. Plants">
        <title>The Aegilops tauschii genome reveals multiple impacts of transposons.</title>
        <authorList>
            <person name="Zhao G."/>
            <person name="Zou C."/>
            <person name="Li K."/>
            <person name="Wang K."/>
            <person name="Li T."/>
            <person name="Gao L."/>
            <person name="Zhang X."/>
            <person name="Wang H."/>
            <person name="Yang Z."/>
            <person name="Liu X."/>
            <person name="Jiang W."/>
            <person name="Mao L."/>
            <person name="Kong X."/>
            <person name="Jiao Y."/>
            <person name="Jia J."/>
        </authorList>
    </citation>
    <scope>NUCLEOTIDE SEQUENCE [LARGE SCALE GENOMIC DNA]</scope>
    <source>
        <strain evidence="5">cv. AL8/78</strain>
    </source>
</reference>
<dbReference type="EnsemblPlants" id="AET5Gv20196300.1">
    <property type="protein sequence ID" value="AET5Gv20196300.1"/>
    <property type="gene ID" value="AET5Gv20196300"/>
</dbReference>
<dbReference type="InterPro" id="IPR025724">
    <property type="entry name" value="GAG-pre-integrase_dom"/>
</dbReference>
<feature type="domain" description="GAG-pre-integrase" evidence="2">
    <location>
        <begin position="174"/>
        <end position="213"/>
    </location>
</feature>
<evidence type="ECO:0000259" key="3">
    <source>
        <dbReference type="Pfam" id="PF22936"/>
    </source>
</evidence>
<dbReference type="Pfam" id="PF22936">
    <property type="entry name" value="Pol_BBD"/>
    <property type="match status" value="1"/>
</dbReference>
<feature type="domain" description="Retrovirus-related Pol polyprotein from transposon TNT 1-94-like beta-barrel" evidence="3">
    <location>
        <begin position="49"/>
        <end position="125"/>
    </location>
</feature>
<organism evidence="4 5">
    <name type="scientific">Aegilops tauschii subsp. strangulata</name>
    <name type="common">Goatgrass</name>
    <dbReference type="NCBI Taxonomy" id="200361"/>
    <lineage>
        <taxon>Eukaryota</taxon>
        <taxon>Viridiplantae</taxon>
        <taxon>Streptophyta</taxon>
        <taxon>Embryophyta</taxon>
        <taxon>Tracheophyta</taxon>
        <taxon>Spermatophyta</taxon>
        <taxon>Magnoliopsida</taxon>
        <taxon>Liliopsida</taxon>
        <taxon>Poales</taxon>
        <taxon>Poaceae</taxon>
        <taxon>BOP clade</taxon>
        <taxon>Pooideae</taxon>
        <taxon>Triticodae</taxon>
        <taxon>Triticeae</taxon>
        <taxon>Triticinae</taxon>
        <taxon>Aegilops</taxon>
    </lineage>
</organism>
<feature type="compositionally biased region" description="Pro residues" evidence="1">
    <location>
        <begin position="14"/>
        <end position="24"/>
    </location>
</feature>
<feature type="region of interest" description="Disordered" evidence="1">
    <location>
        <begin position="1"/>
        <end position="25"/>
    </location>
</feature>
<dbReference type="InterPro" id="IPR054722">
    <property type="entry name" value="PolX-like_BBD"/>
</dbReference>
<proteinExistence type="predicted"/>
<dbReference type="Gramene" id="AET5Gv20196300.1">
    <property type="protein sequence ID" value="AET5Gv20196300.1"/>
    <property type="gene ID" value="AET5Gv20196300"/>
</dbReference>
<dbReference type="Proteomes" id="UP000015105">
    <property type="component" value="Chromosome 5D"/>
</dbReference>
<evidence type="ECO:0000313" key="5">
    <source>
        <dbReference type="Proteomes" id="UP000015105"/>
    </source>
</evidence>
<accession>A0A453JUG3</accession>